<dbReference type="EMBL" id="CACTIH010005509">
    <property type="protein sequence ID" value="CAA2995804.1"/>
    <property type="molecule type" value="Genomic_DNA"/>
</dbReference>
<gene>
    <name evidence="1" type="ORF">OLEA9_A017513</name>
</gene>
<dbReference type="AlphaFoldDB" id="A0A8S0STM0"/>
<dbReference type="OrthoDB" id="1749246at2759"/>
<dbReference type="Gramene" id="OE9A017513T1">
    <property type="protein sequence ID" value="OE9A017513C1"/>
    <property type="gene ID" value="OE9A017513"/>
</dbReference>
<sequence>MPSKQVVVEKRDATQKASTFVYSVATVKQMFQEKKTATWVPLNMAAEKDRLRRELEVAEMRDDEVEVERIKARLQEPEERFRGDSYYYLSNSGGEAAAGDAIAVLEIANSNGGEVSAEAGMATTAAADAGKLVDTRAPVDQGTVNKPAT</sequence>
<keyword evidence="2" id="KW-1185">Reference proteome</keyword>
<proteinExistence type="predicted"/>
<protein>
    <submittedName>
        <fullName evidence="1">Uncharacterized protein</fullName>
    </submittedName>
</protein>
<accession>A0A8S0STM0</accession>
<reference evidence="1 2" key="1">
    <citation type="submission" date="2019-12" db="EMBL/GenBank/DDBJ databases">
        <authorList>
            <person name="Alioto T."/>
            <person name="Alioto T."/>
            <person name="Gomez Garrido J."/>
        </authorList>
    </citation>
    <scope>NUCLEOTIDE SEQUENCE [LARGE SCALE GENOMIC DNA]</scope>
</reference>
<organism evidence="1 2">
    <name type="scientific">Olea europaea subsp. europaea</name>
    <dbReference type="NCBI Taxonomy" id="158383"/>
    <lineage>
        <taxon>Eukaryota</taxon>
        <taxon>Viridiplantae</taxon>
        <taxon>Streptophyta</taxon>
        <taxon>Embryophyta</taxon>
        <taxon>Tracheophyta</taxon>
        <taxon>Spermatophyta</taxon>
        <taxon>Magnoliopsida</taxon>
        <taxon>eudicotyledons</taxon>
        <taxon>Gunneridae</taxon>
        <taxon>Pentapetalae</taxon>
        <taxon>asterids</taxon>
        <taxon>lamiids</taxon>
        <taxon>Lamiales</taxon>
        <taxon>Oleaceae</taxon>
        <taxon>Oleeae</taxon>
        <taxon>Olea</taxon>
    </lineage>
</organism>
<evidence type="ECO:0000313" key="1">
    <source>
        <dbReference type="EMBL" id="CAA2995804.1"/>
    </source>
</evidence>
<dbReference type="Proteomes" id="UP000594638">
    <property type="component" value="Unassembled WGS sequence"/>
</dbReference>
<comment type="caution">
    <text evidence="1">The sequence shown here is derived from an EMBL/GenBank/DDBJ whole genome shotgun (WGS) entry which is preliminary data.</text>
</comment>
<evidence type="ECO:0000313" key="2">
    <source>
        <dbReference type="Proteomes" id="UP000594638"/>
    </source>
</evidence>
<name>A0A8S0STM0_OLEEU</name>